<evidence type="ECO:0000313" key="2">
    <source>
        <dbReference type="Proteomes" id="UP000326509"/>
    </source>
</evidence>
<gene>
    <name evidence="1" type="ORF">ULMA_26160</name>
</gene>
<evidence type="ECO:0000313" key="1">
    <source>
        <dbReference type="EMBL" id="GER60508.1"/>
    </source>
</evidence>
<name>A0A5J4J384_9FLAO</name>
<dbReference type="RefSeq" id="WP_151674942.1">
    <property type="nucleotide sequence ID" value="NZ_BKCG01000008.1"/>
</dbReference>
<comment type="caution">
    <text evidence="1">The sequence shown here is derived from an EMBL/GenBank/DDBJ whole genome shotgun (WGS) entry which is preliminary data.</text>
</comment>
<dbReference type="OrthoDB" id="1442602at2"/>
<organism evidence="1 2">
    <name type="scientific">Patiriisocius marinus</name>
    <dbReference type="NCBI Taxonomy" id="1397112"/>
    <lineage>
        <taxon>Bacteria</taxon>
        <taxon>Pseudomonadati</taxon>
        <taxon>Bacteroidota</taxon>
        <taxon>Flavobacteriia</taxon>
        <taxon>Flavobacteriales</taxon>
        <taxon>Flavobacteriaceae</taxon>
        <taxon>Patiriisocius</taxon>
    </lineage>
</organism>
<keyword evidence="2" id="KW-1185">Reference proteome</keyword>
<sequence>MKIKVAPKFTVLTDEHDDVKDFSKFLEYQIPKHYAKVNVVVDLLKYDQFSLEDLLTYMKVSTEHRKEKKSFVIVNNAINPDTVPIEIIVVPTLQEAEDIIEMEEIERDLGF</sequence>
<protein>
    <submittedName>
        <fullName evidence="1">Uncharacterized protein</fullName>
    </submittedName>
</protein>
<dbReference type="AlphaFoldDB" id="A0A5J4J384"/>
<proteinExistence type="predicted"/>
<accession>A0A5J4J384</accession>
<reference evidence="1 2" key="1">
    <citation type="submission" date="2019-08" db="EMBL/GenBank/DDBJ databases">
        <title>Draft genome sequence of Ulvibacter marinus type strain NBRC 109484.</title>
        <authorList>
            <person name="Kawano K."/>
            <person name="Ushijima N."/>
            <person name="Kihara M."/>
            <person name="Itoh H."/>
        </authorList>
    </citation>
    <scope>NUCLEOTIDE SEQUENCE [LARGE SCALE GENOMIC DNA]</scope>
    <source>
        <strain evidence="1 2">NBRC 109484</strain>
    </source>
</reference>
<dbReference type="Proteomes" id="UP000326509">
    <property type="component" value="Unassembled WGS sequence"/>
</dbReference>
<dbReference type="EMBL" id="BKCG01000008">
    <property type="protein sequence ID" value="GER60508.1"/>
    <property type="molecule type" value="Genomic_DNA"/>
</dbReference>